<dbReference type="Pfam" id="PF00483">
    <property type="entry name" value="NTP_transferase"/>
    <property type="match status" value="1"/>
</dbReference>
<proteinExistence type="predicted"/>
<dbReference type="Pfam" id="PF21621">
    <property type="entry name" value="MPI_cupin_dom"/>
    <property type="match status" value="1"/>
</dbReference>
<feature type="domain" description="Phosphomannose isomerase type I catalytic" evidence="5">
    <location>
        <begin position="465"/>
        <end position="566"/>
    </location>
</feature>
<dbReference type="Pfam" id="PF01050">
    <property type="entry name" value="MannoseP_isomer"/>
    <property type="match status" value="1"/>
</dbReference>
<evidence type="ECO:0000259" key="3">
    <source>
        <dbReference type="Pfam" id="PF00483"/>
    </source>
</evidence>
<dbReference type="PANTHER" id="PTHR46390">
    <property type="entry name" value="MANNOSE-1-PHOSPHATE GUANYLYLTRANSFERASE"/>
    <property type="match status" value="1"/>
</dbReference>
<evidence type="ECO:0000259" key="4">
    <source>
        <dbReference type="Pfam" id="PF01050"/>
    </source>
</evidence>
<dbReference type="SUPFAM" id="SSF51182">
    <property type="entry name" value="RmlC-like cupins"/>
    <property type="match status" value="2"/>
</dbReference>
<organism evidence="7 8">
    <name type="scientific">Gallintestinimicrobium propionicum</name>
    <dbReference type="NCBI Taxonomy" id="2981770"/>
    <lineage>
        <taxon>Bacteria</taxon>
        <taxon>Bacillati</taxon>
        <taxon>Bacillota</taxon>
        <taxon>Clostridia</taxon>
        <taxon>Lachnospirales</taxon>
        <taxon>Lachnospiraceae</taxon>
        <taxon>Gallintestinimicrobium</taxon>
    </lineage>
</organism>
<dbReference type="EMBL" id="JAJEQF010000030">
    <property type="protein sequence ID" value="MCC2168239.1"/>
    <property type="molecule type" value="Genomic_DNA"/>
</dbReference>
<feature type="domain" description="Mannose-6-phosphate isomerase type II C-terminal" evidence="4">
    <location>
        <begin position="341"/>
        <end position="448"/>
    </location>
</feature>
<accession>A0AAE3AV67</accession>
<name>A0AAE3AV67_9FIRM</name>
<dbReference type="AlphaFoldDB" id="A0AAE3AV67"/>
<dbReference type="InterPro" id="IPR049071">
    <property type="entry name" value="MPI_cupin_dom"/>
</dbReference>
<evidence type="ECO:0000313" key="7">
    <source>
        <dbReference type="EMBL" id="MCC2168239.1"/>
    </source>
</evidence>
<keyword evidence="8" id="KW-1185">Reference proteome</keyword>
<sequence>MKCIVLAGGRGDRLWPLSRKNYPKQFISLDGSHSIFQDTIARNMAYCDEFVVVTNREYQFIVENQLKAFQGLTWRLVLEEEARKTTAAILLACLEFPLSELIFIVPSDHLIQGEAYKDAINEAGVLAREGNLVTFGMPVRTADTRYGYICCDGNQVEKFVEKPDRQQAQKYLQDSRYLINSGLFLFRNGDFLQEVRLHSPEIIGACERAFEDKLIEKGKHIFYRREVLEQIPAQAIEETVFEETARCMVVKAGFAWQDVGSLEDLGEEGLISEKDSRQAQYNCDNTLIINRGSRSIVVANQLEDITIVNTDDAVYVGKKGASESLKDLRRENPALQSYFDMGQVIYKPWGTYEILSAARQYVVRKVMLTQGRTIYAHKHARRTEHWIIVSGRARIMLAGVEKEYGSNDSMEIPENTVHQISNIGDVPLVFMEISTGEEVMERDLISVESRDLNEAELGYRTEPFVKMQPAFKDYLWGGTKLKEHYGKHCDYDSIAESWELSAHEAGQSIVASGRYKGRLFADYLSKIGRENCGWKCQSIERFPILVKLIDAKENLSVQVHPDDDYALSRENEYGKNEMWYVLEHEEGAGIYCGFKQDMTREQVQEALTDGSILSLLNWIPVEDGKAYYIPAGTVHAIGKGVVVCEIQQSSNCTYRLYDYDRTDRYGNRRQLHVEKALEVMDYHRYELPQFQDETVVKDTYTCRILSRCKYFECASYQIHGTAELPAYSDSFSSLVCVKGSGTLYKQDEKMQFSVGDSFFVPCSGEKIRAEGDCELILTHI</sequence>
<dbReference type="RefSeq" id="WP_308728579.1">
    <property type="nucleotide sequence ID" value="NZ_JAJEQF010000030.1"/>
</dbReference>
<evidence type="ECO:0000313" key="8">
    <source>
        <dbReference type="Proteomes" id="UP001199355"/>
    </source>
</evidence>
<feature type="domain" description="Nucleotidyl transferase" evidence="3">
    <location>
        <begin position="2"/>
        <end position="267"/>
    </location>
</feature>
<dbReference type="CDD" id="cd02213">
    <property type="entry name" value="cupin_PMI_typeII_C"/>
    <property type="match status" value="1"/>
</dbReference>
<dbReference type="GO" id="GO:0005976">
    <property type="term" value="P:polysaccharide metabolic process"/>
    <property type="evidence" value="ECO:0007669"/>
    <property type="project" value="InterPro"/>
</dbReference>
<feature type="domain" description="Mannose-6-phosphate isomerase cupin" evidence="6">
    <location>
        <begin position="708"/>
        <end position="779"/>
    </location>
</feature>
<dbReference type="GO" id="GO:0004475">
    <property type="term" value="F:mannose-1-phosphate guanylyltransferase (GTP) activity"/>
    <property type="evidence" value="ECO:0007669"/>
    <property type="project" value="TreeGrafter"/>
</dbReference>
<dbReference type="PANTHER" id="PTHR46390:SF1">
    <property type="entry name" value="MANNOSE-1-PHOSPHATE GUANYLYLTRANSFERASE"/>
    <property type="match status" value="1"/>
</dbReference>
<comment type="caution">
    <text evidence="7">The sequence shown here is derived from an EMBL/GenBank/DDBJ whole genome shotgun (WGS) entry which is preliminary data.</text>
</comment>
<dbReference type="GO" id="GO:0004476">
    <property type="term" value="F:mannose-6-phosphate isomerase activity"/>
    <property type="evidence" value="ECO:0007669"/>
    <property type="project" value="InterPro"/>
</dbReference>
<dbReference type="GO" id="GO:0008270">
    <property type="term" value="F:zinc ion binding"/>
    <property type="evidence" value="ECO:0007669"/>
    <property type="project" value="InterPro"/>
</dbReference>
<dbReference type="InterPro" id="IPR029044">
    <property type="entry name" value="Nucleotide-diphossugar_trans"/>
</dbReference>
<gene>
    <name evidence="7" type="ORF">LKD45_11160</name>
</gene>
<dbReference type="InterPro" id="IPR005835">
    <property type="entry name" value="NTP_transferase_dom"/>
</dbReference>
<dbReference type="Pfam" id="PF20511">
    <property type="entry name" value="PMI_typeI_cat"/>
    <property type="match status" value="1"/>
</dbReference>
<dbReference type="InterPro" id="IPR046457">
    <property type="entry name" value="PMI_typeI_cat"/>
</dbReference>
<evidence type="ECO:0000259" key="6">
    <source>
        <dbReference type="Pfam" id="PF21621"/>
    </source>
</evidence>
<dbReference type="InterPro" id="IPR011051">
    <property type="entry name" value="RmlC_Cupin_sf"/>
</dbReference>
<protein>
    <recommendedName>
        <fullName evidence="1">Phosphohexomutase</fullName>
    </recommendedName>
    <alternativeName>
        <fullName evidence="2">Phosphomannose isomerase</fullName>
    </alternativeName>
</protein>
<dbReference type="GO" id="GO:0009298">
    <property type="term" value="P:GDP-mannose biosynthetic process"/>
    <property type="evidence" value="ECO:0007669"/>
    <property type="project" value="TreeGrafter"/>
</dbReference>
<dbReference type="InterPro" id="IPR001538">
    <property type="entry name" value="Man6P_isomerase-2_C"/>
</dbReference>
<reference evidence="7 8" key="1">
    <citation type="submission" date="2021-10" db="EMBL/GenBank/DDBJ databases">
        <title>Anaerobic single-cell dispensing facilitates the cultivation of human gut bacteria.</title>
        <authorList>
            <person name="Afrizal A."/>
        </authorList>
    </citation>
    <scope>NUCLEOTIDE SEQUENCE [LARGE SCALE GENOMIC DNA]</scope>
    <source>
        <strain evidence="7 8">CLA-AA-H244</strain>
    </source>
</reference>
<dbReference type="InterPro" id="IPR014710">
    <property type="entry name" value="RmlC-like_jellyroll"/>
</dbReference>
<evidence type="ECO:0000256" key="2">
    <source>
        <dbReference type="ARBA" id="ARBA00030762"/>
    </source>
</evidence>
<dbReference type="Gene3D" id="2.60.120.10">
    <property type="entry name" value="Jelly Rolls"/>
    <property type="match status" value="3"/>
</dbReference>
<dbReference type="InterPro" id="IPR051161">
    <property type="entry name" value="Mannose-6P_isomerase_type2"/>
</dbReference>
<dbReference type="Gene3D" id="3.90.550.10">
    <property type="entry name" value="Spore Coat Polysaccharide Biosynthesis Protein SpsA, Chain A"/>
    <property type="match status" value="1"/>
</dbReference>
<evidence type="ECO:0000259" key="5">
    <source>
        <dbReference type="Pfam" id="PF20511"/>
    </source>
</evidence>
<dbReference type="CDD" id="cd07010">
    <property type="entry name" value="cupin_PMI_type_I_N_bac"/>
    <property type="match status" value="1"/>
</dbReference>
<evidence type="ECO:0000256" key="1">
    <source>
        <dbReference type="ARBA" id="ARBA00029741"/>
    </source>
</evidence>
<dbReference type="SUPFAM" id="SSF53448">
    <property type="entry name" value="Nucleotide-diphospho-sugar transferases"/>
    <property type="match status" value="1"/>
</dbReference>
<dbReference type="Proteomes" id="UP001199355">
    <property type="component" value="Unassembled WGS sequence"/>
</dbReference>